<keyword evidence="3" id="KW-1185">Reference proteome</keyword>
<accession>A0ABT4TKI6</accession>
<reference evidence="2" key="1">
    <citation type="submission" date="2023-01" db="EMBL/GenBank/DDBJ databases">
        <title>Draft genome sequence of Nocardiopsis sp. LSu2-4 isolated from halophytes.</title>
        <authorList>
            <person name="Duangmal K."/>
            <person name="Chantavorakit T."/>
        </authorList>
    </citation>
    <scope>NUCLEOTIDE SEQUENCE</scope>
    <source>
        <strain evidence="2">LSu2-4</strain>
    </source>
</reference>
<evidence type="ECO:0008006" key="4">
    <source>
        <dbReference type="Google" id="ProtNLM"/>
    </source>
</evidence>
<feature type="compositionally biased region" description="Low complexity" evidence="1">
    <location>
        <begin position="26"/>
        <end position="36"/>
    </location>
</feature>
<dbReference type="EMBL" id="JAQFWP010000018">
    <property type="protein sequence ID" value="MDA2805199.1"/>
    <property type="molecule type" value="Genomic_DNA"/>
</dbReference>
<evidence type="ECO:0000313" key="3">
    <source>
        <dbReference type="Proteomes" id="UP001165685"/>
    </source>
</evidence>
<evidence type="ECO:0000256" key="1">
    <source>
        <dbReference type="SAM" id="MobiDB-lite"/>
    </source>
</evidence>
<organism evidence="2 3">
    <name type="scientific">Nocardiopsis suaedae</name>
    <dbReference type="NCBI Taxonomy" id="3018444"/>
    <lineage>
        <taxon>Bacteria</taxon>
        <taxon>Bacillati</taxon>
        <taxon>Actinomycetota</taxon>
        <taxon>Actinomycetes</taxon>
        <taxon>Streptosporangiales</taxon>
        <taxon>Nocardiopsidaceae</taxon>
        <taxon>Nocardiopsis</taxon>
    </lineage>
</organism>
<evidence type="ECO:0000313" key="2">
    <source>
        <dbReference type="EMBL" id="MDA2805199.1"/>
    </source>
</evidence>
<gene>
    <name evidence="2" type="ORF">O4U47_11825</name>
</gene>
<dbReference type="Proteomes" id="UP001165685">
    <property type="component" value="Unassembled WGS sequence"/>
</dbReference>
<proteinExistence type="predicted"/>
<sequence>MAITAAVTLGAYAVVAGTTGTVLALREPPAPEGAAPRNEDLPDPPCGVPTRDQLDGVGAALPNASIEESDSRCSWYSEFSDGTLGWLRVSYGLPTDEEGELTPGTRAAEEEFASDSEYLLEESDDEYWTSQVIDSHEPDLGDEALLVHYRWGGADDDLRASSRVVVRVDDVLVRVSMEEAGDARGGSGEAGLSGDEETLLGVAERAVAALE</sequence>
<name>A0ABT4TKI6_9ACTN</name>
<feature type="region of interest" description="Disordered" evidence="1">
    <location>
        <begin position="26"/>
        <end position="50"/>
    </location>
</feature>
<dbReference type="RefSeq" id="WP_270677853.1">
    <property type="nucleotide sequence ID" value="NZ_JAQFWP010000018.1"/>
</dbReference>
<protein>
    <recommendedName>
        <fullName evidence="4">DUF3558 domain-containing protein</fullName>
    </recommendedName>
</protein>
<comment type="caution">
    <text evidence="2">The sequence shown here is derived from an EMBL/GenBank/DDBJ whole genome shotgun (WGS) entry which is preliminary data.</text>
</comment>